<accession>A0AAQ3QQ93</accession>
<gene>
    <name evidence="8" type="ORF">Cni_G28421</name>
</gene>
<evidence type="ECO:0000256" key="6">
    <source>
        <dbReference type="SAM" id="MobiDB-lite"/>
    </source>
</evidence>
<feature type="coiled-coil region" evidence="5">
    <location>
        <begin position="359"/>
        <end position="386"/>
    </location>
</feature>
<dbReference type="PANTHER" id="PTHR31422">
    <property type="entry name" value="BNAANNG28530D PROTEIN"/>
    <property type="match status" value="1"/>
</dbReference>
<dbReference type="PANTHER" id="PTHR31422:SF0">
    <property type="entry name" value="MYOSIN-BINDING PROTEIN 7"/>
    <property type="match status" value="1"/>
</dbReference>
<dbReference type="Pfam" id="PF04576">
    <property type="entry name" value="Zein-binding"/>
    <property type="match status" value="1"/>
</dbReference>
<evidence type="ECO:0000256" key="5">
    <source>
        <dbReference type="SAM" id="Coils"/>
    </source>
</evidence>
<protein>
    <submittedName>
        <fullName evidence="8">Myosin-binding protein 7</fullName>
    </submittedName>
</protein>
<evidence type="ECO:0000313" key="8">
    <source>
        <dbReference type="EMBL" id="WOL19619.1"/>
    </source>
</evidence>
<evidence type="ECO:0000256" key="1">
    <source>
        <dbReference type="ARBA" id="ARBA00004370"/>
    </source>
</evidence>
<reference evidence="8 9" key="1">
    <citation type="submission" date="2023-10" db="EMBL/GenBank/DDBJ databases">
        <title>Chromosome-scale genome assembly provides insights into flower coloration mechanisms of Canna indica.</title>
        <authorList>
            <person name="Li C."/>
        </authorList>
    </citation>
    <scope>NUCLEOTIDE SEQUENCE [LARGE SCALE GENOMIC DNA]</scope>
    <source>
        <tissue evidence="8">Flower</tissue>
    </source>
</reference>
<name>A0AAQ3QQ93_9LILI</name>
<dbReference type="AlphaFoldDB" id="A0AAQ3QQ93"/>
<evidence type="ECO:0000256" key="3">
    <source>
        <dbReference type="ARBA" id="ARBA00022989"/>
    </source>
</evidence>
<dbReference type="GO" id="GO:0080115">
    <property type="term" value="F:myosin XI tail binding"/>
    <property type="evidence" value="ECO:0007669"/>
    <property type="project" value="UniProtKB-ARBA"/>
</dbReference>
<keyword evidence="3" id="KW-1133">Transmembrane helix</keyword>
<keyword evidence="2" id="KW-0812">Transmembrane</keyword>
<dbReference type="GO" id="GO:0016020">
    <property type="term" value="C:membrane"/>
    <property type="evidence" value="ECO:0007669"/>
    <property type="project" value="UniProtKB-SubCell"/>
</dbReference>
<dbReference type="Proteomes" id="UP001327560">
    <property type="component" value="Chromosome 9"/>
</dbReference>
<keyword evidence="5" id="KW-0175">Coiled coil</keyword>
<feature type="coiled-coil region" evidence="5">
    <location>
        <begin position="70"/>
        <end position="140"/>
    </location>
</feature>
<evidence type="ECO:0000256" key="2">
    <source>
        <dbReference type="ARBA" id="ARBA00022692"/>
    </source>
</evidence>
<keyword evidence="4" id="KW-0472">Membrane</keyword>
<feature type="domain" description="GTD-binding" evidence="7">
    <location>
        <begin position="61"/>
        <end position="159"/>
    </location>
</feature>
<feature type="region of interest" description="Disordered" evidence="6">
    <location>
        <begin position="258"/>
        <end position="306"/>
    </location>
</feature>
<comment type="subcellular location">
    <subcellularLocation>
        <location evidence="1">Membrane</location>
    </subcellularLocation>
</comment>
<feature type="compositionally biased region" description="Basic and acidic residues" evidence="6">
    <location>
        <begin position="266"/>
        <end position="279"/>
    </location>
</feature>
<dbReference type="EMBL" id="CP136898">
    <property type="protein sequence ID" value="WOL19619.1"/>
    <property type="molecule type" value="Genomic_DNA"/>
</dbReference>
<sequence length="476" mass="53479">MDHQTLIASRLCPCACPFCCRPSAPPWRRSIKRRLDPEGDDAVPSSCGGDGDVAARVEVENEVTALREMVANQQLTIQELCAELDEERSAAATAASETMSMILRLQHEKAEAQMEARQFKRFAEEKMDHDQQELIALEDLLFKRDEAVQSLTLQVQAYRHRLLSCGVDPNDVDAGAAPADWLVPQFDDLPTFLYPPLRCNLPNDVDREEDYYDEAADVEKYAFAEIPHTREDLENLEHRICQLETLPGATSLIEKGVIEESPGPSHDSRQSSADSHESMPGKNSQEVTKGEDFPASGGRLMDDGEALDNMSQTTDRIYTIDAVHGFPVDGLPDDLDVPKMEKEKKEEIDGRPDSGSPDIKSLYMRLQALEADRESMRHEIISMRTEKAQLVLLREIAQQLAKEASPERKIINKKCSTAHSYIVSVVKWILALIIWRKKASRTKYTFGSSNNIVGLMVLLDKTPRISNWRCVTRING</sequence>
<dbReference type="InterPro" id="IPR007656">
    <property type="entry name" value="GTD-bd"/>
</dbReference>
<evidence type="ECO:0000256" key="4">
    <source>
        <dbReference type="ARBA" id="ARBA00023136"/>
    </source>
</evidence>
<keyword evidence="9" id="KW-1185">Reference proteome</keyword>
<proteinExistence type="predicted"/>
<organism evidence="8 9">
    <name type="scientific">Canna indica</name>
    <name type="common">Indian-shot</name>
    <dbReference type="NCBI Taxonomy" id="4628"/>
    <lineage>
        <taxon>Eukaryota</taxon>
        <taxon>Viridiplantae</taxon>
        <taxon>Streptophyta</taxon>
        <taxon>Embryophyta</taxon>
        <taxon>Tracheophyta</taxon>
        <taxon>Spermatophyta</taxon>
        <taxon>Magnoliopsida</taxon>
        <taxon>Liliopsida</taxon>
        <taxon>Zingiberales</taxon>
        <taxon>Cannaceae</taxon>
        <taxon>Canna</taxon>
    </lineage>
</organism>
<evidence type="ECO:0000259" key="7">
    <source>
        <dbReference type="PROSITE" id="PS51775"/>
    </source>
</evidence>
<evidence type="ECO:0000313" key="9">
    <source>
        <dbReference type="Proteomes" id="UP001327560"/>
    </source>
</evidence>
<dbReference type="PROSITE" id="PS51775">
    <property type="entry name" value="GTD_BINDING"/>
    <property type="match status" value="1"/>
</dbReference>